<dbReference type="EMBL" id="JPRL01000001">
    <property type="protein sequence ID" value="KFF04519.1"/>
    <property type="molecule type" value="Genomic_DNA"/>
</dbReference>
<dbReference type="RefSeq" id="WP_035680884.1">
    <property type="nucleotide sequence ID" value="NZ_JPRL01000001.1"/>
</dbReference>
<comment type="caution">
    <text evidence="1">The sequence shown here is derived from an EMBL/GenBank/DDBJ whole genome shotgun (WGS) entry which is preliminary data.</text>
</comment>
<dbReference type="Proteomes" id="UP000028715">
    <property type="component" value="Unassembled WGS sequence"/>
</dbReference>
<gene>
    <name evidence="1" type="ORF">IW19_02800</name>
</gene>
<dbReference type="InterPro" id="IPR036412">
    <property type="entry name" value="HAD-like_sf"/>
</dbReference>
<accession>A0A085ZJA5</accession>
<sequence>MKISFDLDDTLIAKNKFTLEKINLFHKLFGIERIRKGTIDLFRILKKQKHKIYIYTTSYRSKWRIKWIFYSYGISVDCIINQQKHLRKIKKLDFQCSKFPPMFDIDIHIDDSQGVKMEGEKYGFKTIIISEKDEDWTQTILKSI</sequence>
<reference evidence="1 2" key="1">
    <citation type="submission" date="2014-07" db="EMBL/GenBank/DDBJ databases">
        <title>Genome of Flavobacterium reichenbachii LMG 25512.</title>
        <authorList>
            <person name="Stropko S.J."/>
            <person name="Pipes S.E."/>
            <person name="Newman J.D."/>
        </authorList>
    </citation>
    <scope>NUCLEOTIDE SEQUENCE [LARGE SCALE GENOMIC DNA]</scope>
    <source>
        <strain evidence="1 2">LMG 25512</strain>
    </source>
</reference>
<evidence type="ECO:0000313" key="1">
    <source>
        <dbReference type="EMBL" id="KFF04519.1"/>
    </source>
</evidence>
<evidence type="ECO:0000313" key="2">
    <source>
        <dbReference type="Proteomes" id="UP000028715"/>
    </source>
</evidence>
<keyword evidence="2" id="KW-1185">Reference proteome</keyword>
<dbReference type="SUPFAM" id="SSF56784">
    <property type="entry name" value="HAD-like"/>
    <property type="match status" value="1"/>
</dbReference>
<dbReference type="AlphaFoldDB" id="A0A085ZJA5"/>
<dbReference type="InterPro" id="IPR023214">
    <property type="entry name" value="HAD_sf"/>
</dbReference>
<dbReference type="STRING" id="362418.IW19_02800"/>
<protein>
    <recommendedName>
        <fullName evidence="3">HAD family hydrolase</fullName>
    </recommendedName>
</protein>
<dbReference type="Gene3D" id="3.40.50.1000">
    <property type="entry name" value="HAD superfamily/HAD-like"/>
    <property type="match status" value="1"/>
</dbReference>
<dbReference type="eggNOG" id="ENOG5032S4G">
    <property type="taxonomic scope" value="Bacteria"/>
</dbReference>
<organism evidence="1 2">
    <name type="scientific">Flavobacterium reichenbachii</name>
    <dbReference type="NCBI Taxonomy" id="362418"/>
    <lineage>
        <taxon>Bacteria</taxon>
        <taxon>Pseudomonadati</taxon>
        <taxon>Bacteroidota</taxon>
        <taxon>Flavobacteriia</taxon>
        <taxon>Flavobacteriales</taxon>
        <taxon>Flavobacteriaceae</taxon>
        <taxon>Flavobacterium</taxon>
    </lineage>
</organism>
<proteinExistence type="predicted"/>
<dbReference type="OrthoDB" id="5431593at2"/>
<evidence type="ECO:0008006" key="3">
    <source>
        <dbReference type="Google" id="ProtNLM"/>
    </source>
</evidence>
<name>A0A085ZJA5_9FLAO</name>